<proteinExistence type="predicted"/>
<name>A0ABR0VC75_REHGL</name>
<dbReference type="PROSITE" id="PS50011">
    <property type="entry name" value="PROTEIN_KINASE_DOM"/>
    <property type="match status" value="1"/>
</dbReference>
<dbReference type="Proteomes" id="UP001318860">
    <property type="component" value="Unassembled WGS sequence"/>
</dbReference>
<keyword evidence="12" id="KW-1185">Reference proteome</keyword>
<dbReference type="Gene3D" id="3.30.200.20">
    <property type="entry name" value="Phosphorylase Kinase, domain 1"/>
    <property type="match status" value="1"/>
</dbReference>
<evidence type="ECO:0000259" key="10">
    <source>
        <dbReference type="PROSITE" id="PS50011"/>
    </source>
</evidence>
<dbReference type="PANTHER" id="PTHR27009">
    <property type="entry name" value="RUST RESISTANCE KINASE LR10-RELATED"/>
    <property type="match status" value="1"/>
</dbReference>
<dbReference type="InterPro" id="IPR000719">
    <property type="entry name" value="Prot_kinase_dom"/>
</dbReference>
<dbReference type="InterPro" id="IPR045874">
    <property type="entry name" value="LRK10/LRL21-25-like"/>
</dbReference>
<keyword evidence="3 9" id="KW-0812">Transmembrane</keyword>
<evidence type="ECO:0000256" key="7">
    <source>
        <dbReference type="ARBA" id="ARBA00023180"/>
    </source>
</evidence>
<evidence type="ECO:0000313" key="11">
    <source>
        <dbReference type="EMBL" id="KAK6132030.1"/>
    </source>
</evidence>
<keyword evidence="4" id="KW-0732">Signal</keyword>
<dbReference type="PROSITE" id="PS00107">
    <property type="entry name" value="PROTEIN_KINASE_ATP"/>
    <property type="match status" value="1"/>
</dbReference>
<dbReference type="InterPro" id="IPR017441">
    <property type="entry name" value="Protein_kinase_ATP_BS"/>
</dbReference>
<accession>A0ABR0VC75</accession>
<keyword evidence="5 9" id="KW-1133">Transmembrane helix</keyword>
<keyword evidence="8" id="KW-0547">Nucleotide-binding</keyword>
<comment type="caution">
    <text evidence="11">The sequence shown here is derived from an EMBL/GenBank/DDBJ whole genome shotgun (WGS) entry which is preliminary data.</text>
</comment>
<evidence type="ECO:0000256" key="1">
    <source>
        <dbReference type="ARBA" id="ARBA00004479"/>
    </source>
</evidence>
<feature type="binding site" evidence="8">
    <location>
        <position position="120"/>
    </location>
    <ligand>
        <name>ATP</name>
        <dbReference type="ChEBI" id="CHEBI:30616"/>
    </ligand>
</feature>
<keyword evidence="7" id="KW-0325">Glycoprotein</keyword>
<feature type="transmembrane region" description="Helical" evidence="9">
    <location>
        <begin position="22"/>
        <end position="44"/>
    </location>
</feature>
<comment type="subcellular location">
    <subcellularLocation>
        <location evidence="1">Membrane</location>
        <topology evidence="1">Single-pass type I membrane protein</topology>
    </subcellularLocation>
</comment>
<keyword evidence="2" id="KW-0418">Kinase</keyword>
<dbReference type="SUPFAM" id="SSF56112">
    <property type="entry name" value="Protein kinase-like (PK-like)"/>
    <property type="match status" value="1"/>
</dbReference>
<keyword evidence="2" id="KW-0808">Transferase</keyword>
<gene>
    <name evidence="11" type="ORF">DH2020_034223</name>
</gene>
<protein>
    <recommendedName>
        <fullName evidence="10">Protein kinase domain-containing protein</fullName>
    </recommendedName>
</protein>
<evidence type="ECO:0000256" key="6">
    <source>
        <dbReference type="ARBA" id="ARBA00023136"/>
    </source>
</evidence>
<evidence type="ECO:0000256" key="4">
    <source>
        <dbReference type="ARBA" id="ARBA00022729"/>
    </source>
</evidence>
<evidence type="ECO:0000313" key="12">
    <source>
        <dbReference type="Proteomes" id="UP001318860"/>
    </source>
</evidence>
<keyword evidence="2" id="KW-0723">Serine/threonine-protein kinase</keyword>
<dbReference type="Pfam" id="PF07714">
    <property type="entry name" value="PK_Tyr_Ser-Thr"/>
    <property type="match status" value="1"/>
</dbReference>
<reference evidence="11 12" key="1">
    <citation type="journal article" date="2021" name="Comput. Struct. Biotechnol. J.">
        <title>De novo genome assembly of the potent medicinal plant Rehmannia glutinosa using nanopore technology.</title>
        <authorList>
            <person name="Ma L."/>
            <person name="Dong C."/>
            <person name="Song C."/>
            <person name="Wang X."/>
            <person name="Zheng X."/>
            <person name="Niu Y."/>
            <person name="Chen S."/>
            <person name="Feng W."/>
        </authorList>
    </citation>
    <scope>NUCLEOTIDE SEQUENCE [LARGE SCALE GENOMIC DNA]</scope>
    <source>
        <strain evidence="11">DH-2019</strain>
    </source>
</reference>
<dbReference type="InterPro" id="IPR011009">
    <property type="entry name" value="Kinase-like_dom_sf"/>
</dbReference>
<dbReference type="EMBL" id="JABTTQ020001290">
    <property type="protein sequence ID" value="KAK6132030.1"/>
    <property type="molecule type" value="Genomic_DNA"/>
</dbReference>
<evidence type="ECO:0000256" key="9">
    <source>
        <dbReference type="SAM" id="Phobius"/>
    </source>
</evidence>
<evidence type="ECO:0000256" key="2">
    <source>
        <dbReference type="ARBA" id="ARBA00022527"/>
    </source>
</evidence>
<keyword evidence="6 9" id="KW-0472">Membrane</keyword>
<feature type="domain" description="Protein kinase" evidence="10">
    <location>
        <begin position="92"/>
        <end position="186"/>
    </location>
</feature>
<evidence type="ECO:0000256" key="8">
    <source>
        <dbReference type="PROSITE-ProRule" id="PRU10141"/>
    </source>
</evidence>
<organism evidence="11 12">
    <name type="scientific">Rehmannia glutinosa</name>
    <name type="common">Chinese foxglove</name>
    <dbReference type="NCBI Taxonomy" id="99300"/>
    <lineage>
        <taxon>Eukaryota</taxon>
        <taxon>Viridiplantae</taxon>
        <taxon>Streptophyta</taxon>
        <taxon>Embryophyta</taxon>
        <taxon>Tracheophyta</taxon>
        <taxon>Spermatophyta</taxon>
        <taxon>Magnoliopsida</taxon>
        <taxon>eudicotyledons</taxon>
        <taxon>Gunneridae</taxon>
        <taxon>Pentapetalae</taxon>
        <taxon>asterids</taxon>
        <taxon>lamiids</taxon>
        <taxon>Lamiales</taxon>
        <taxon>Orobanchaceae</taxon>
        <taxon>Rehmannieae</taxon>
        <taxon>Rehmannia</taxon>
    </lineage>
</organism>
<dbReference type="InterPro" id="IPR001245">
    <property type="entry name" value="Ser-Thr/Tyr_kinase_cat_dom"/>
</dbReference>
<evidence type="ECO:0000256" key="3">
    <source>
        <dbReference type="ARBA" id="ARBA00022692"/>
    </source>
</evidence>
<sequence>MSDACIYANVDLLAGNKTLKKVFLIGGVSMTALAFTFIAIFVFIRRDYTLLKLLRLRKPKTGKEHNIEIFLKNHGNLAPRRYKYSDLKKITKSFTENLGKGGYGSVYKGKLHDGHLVAVKILNESNKNGEEFMNEVASISRTSHINVVTLLGFCLEGSKRALIYDFMPNGSLEKYVKVTASRRIRM</sequence>
<evidence type="ECO:0000256" key="5">
    <source>
        <dbReference type="ARBA" id="ARBA00022989"/>
    </source>
</evidence>
<keyword evidence="8" id="KW-0067">ATP-binding</keyword>